<keyword evidence="1" id="KW-0472">Membrane</keyword>
<keyword evidence="3" id="KW-1185">Reference proteome</keyword>
<feature type="transmembrane region" description="Helical" evidence="1">
    <location>
        <begin position="183"/>
        <end position="212"/>
    </location>
</feature>
<keyword evidence="1" id="KW-1133">Transmembrane helix</keyword>
<evidence type="ECO:0000256" key="1">
    <source>
        <dbReference type="SAM" id="Phobius"/>
    </source>
</evidence>
<evidence type="ECO:0000313" key="2">
    <source>
        <dbReference type="EMBL" id="SDB91972.1"/>
    </source>
</evidence>
<feature type="transmembrane region" description="Helical" evidence="1">
    <location>
        <begin position="63"/>
        <end position="85"/>
    </location>
</feature>
<feature type="transmembrane region" description="Helical" evidence="1">
    <location>
        <begin position="106"/>
        <end position="124"/>
    </location>
</feature>
<evidence type="ECO:0000313" key="3">
    <source>
        <dbReference type="Proteomes" id="UP000242662"/>
    </source>
</evidence>
<organism evidence="2 3">
    <name type="scientific">Shouchella lonarensis</name>
    <dbReference type="NCBI Taxonomy" id="1464122"/>
    <lineage>
        <taxon>Bacteria</taxon>
        <taxon>Bacillati</taxon>
        <taxon>Bacillota</taxon>
        <taxon>Bacilli</taxon>
        <taxon>Bacillales</taxon>
        <taxon>Bacillaceae</taxon>
        <taxon>Shouchella</taxon>
    </lineage>
</organism>
<keyword evidence="1" id="KW-0812">Transmembrane</keyword>
<feature type="transmembrane region" description="Helical" evidence="1">
    <location>
        <begin position="130"/>
        <end position="155"/>
    </location>
</feature>
<dbReference type="Proteomes" id="UP000242662">
    <property type="component" value="Unassembled WGS sequence"/>
</dbReference>
<dbReference type="EMBL" id="FMYM01000003">
    <property type="protein sequence ID" value="SDB91972.1"/>
    <property type="molecule type" value="Genomic_DNA"/>
</dbReference>
<proteinExistence type="predicted"/>
<feature type="transmembrane region" description="Helical" evidence="1">
    <location>
        <begin position="299"/>
        <end position="322"/>
    </location>
</feature>
<name>A0A1G6HCG6_9BACI</name>
<sequence>MYIGRIVRHGIDCLRIFNAVIGSILCVLLLFSVPGMMLWGVMYGLHLLPFFHFQFFTSIGLNLLYFTGFFGLTIGVALAIVVLHTRLHNRDIVHISALCPKTWREWVSVFIGFTAYIHIFHLLSDRLQTTIVGGTIFAVCVFVIIVGVVIGLVILANREEQEDDDIDDDKSNLAFNRFDPSDIFGMTCAITLAVVAFLLFSAVPVAVSWITIHLWAKTSLVTMDYGPDFWGNVLYFSGFTLLGCLVLALAEGIVIFSKRKEVDSLRALLPNTSAEYMMCILVLAVYMNLFVWFSEKLQATVLGATLIAFCFAGTSFVTSWLFEQLEGLDEDEGEEEEE</sequence>
<accession>A0A1G6HCG6</accession>
<reference evidence="3" key="1">
    <citation type="submission" date="2016-09" db="EMBL/GenBank/DDBJ databases">
        <authorList>
            <person name="Varghese N."/>
            <person name="Submissions S."/>
        </authorList>
    </citation>
    <scope>NUCLEOTIDE SEQUENCE [LARGE SCALE GENOMIC DNA]</scope>
    <source>
        <strain evidence="3">25nlg</strain>
    </source>
</reference>
<dbReference type="RefSeq" id="WP_090775034.1">
    <property type="nucleotide sequence ID" value="NZ_FMYM01000003.1"/>
</dbReference>
<feature type="transmembrane region" description="Helical" evidence="1">
    <location>
        <begin position="232"/>
        <end position="256"/>
    </location>
</feature>
<feature type="transmembrane region" description="Helical" evidence="1">
    <location>
        <begin position="20"/>
        <end position="43"/>
    </location>
</feature>
<dbReference type="STRING" id="1464122.SAMN05421737_103185"/>
<dbReference type="AlphaFoldDB" id="A0A1G6HCG6"/>
<feature type="transmembrane region" description="Helical" evidence="1">
    <location>
        <begin position="276"/>
        <end position="293"/>
    </location>
</feature>
<protein>
    <submittedName>
        <fullName evidence="2">Uncharacterized protein</fullName>
    </submittedName>
</protein>
<gene>
    <name evidence="2" type="ORF">SAMN05421737_103185</name>
</gene>